<dbReference type="EMBL" id="LAZR01003128">
    <property type="protein sequence ID" value="KKN21667.1"/>
    <property type="molecule type" value="Genomic_DNA"/>
</dbReference>
<accession>A0A0F9PAW0</accession>
<gene>
    <name evidence="1" type="ORF">LCGC14_0922950</name>
</gene>
<evidence type="ECO:0000313" key="1">
    <source>
        <dbReference type="EMBL" id="KKN21667.1"/>
    </source>
</evidence>
<sequence>MFVHCGGRGDFNFRESEDKMLTRKDFKAIVKIIKNNTVNKTTKRIIDRGGFTKDIADYLTTQNPRFDRQKFLAACED</sequence>
<organism evidence="1">
    <name type="scientific">marine sediment metagenome</name>
    <dbReference type="NCBI Taxonomy" id="412755"/>
    <lineage>
        <taxon>unclassified sequences</taxon>
        <taxon>metagenomes</taxon>
        <taxon>ecological metagenomes</taxon>
    </lineage>
</organism>
<dbReference type="AlphaFoldDB" id="A0A0F9PAW0"/>
<name>A0A0F9PAW0_9ZZZZ</name>
<proteinExistence type="predicted"/>
<comment type="caution">
    <text evidence="1">The sequence shown here is derived from an EMBL/GenBank/DDBJ whole genome shotgun (WGS) entry which is preliminary data.</text>
</comment>
<reference evidence="1" key="1">
    <citation type="journal article" date="2015" name="Nature">
        <title>Complex archaea that bridge the gap between prokaryotes and eukaryotes.</title>
        <authorList>
            <person name="Spang A."/>
            <person name="Saw J.H."/>
            <person name="Jorgensen S.L."/>
            <person name="Zaremba-Niedzwiedzka K."/>
            <person name="Martijn J."/>
            <person name="Lind A.E."/>
            <person name="van Eijk R."/>
            <person name="Schleper C."/>
            <person name="Guy L."/>
            <person name="Ettema T.J."/>
        </authorList>
    </citation>
    <scope>NUCLEOTIDE SEQUENCE</scope>
</reference>
<protein>
    <submittedName>
        <fullName evidence="1">Uncharacterized protein</fullName>
    </submittedName>
</protein>